<dbReference type="SUPFAM" id="SSF160219">
    <property type="entry name" value="AMPKBI-like"/>
    <property type="match status" value="1"/>
</dbReference>
<sequence length="272" mass="30058">MGTISSVARGGGEEGQGGSCHSQGEAEDLMGQGPPRSPSGAARLPLLFTPQIPVAPLQGREEMHSPSDSRMPNSITYEDVLDDQGIPTMITWTHGGMEVFVEGSWDNWKTKKSLQRSGKDFTVMMVLPSGFYRYRFIVDGKWRYASDVPWMNDHMGNAHNILDLKAFVPEDLRGVAGLELPRSPESSYNNWPLGSEDYSKEPPLVPPQLHLTLLNSPATVDCTASLTKPPHVALNHLYIQKEKSGQPVVALGKTHRFNSKYVTVILYRSLAR</sequence>
<dbReference type="EMBL" id="PYDT01000002">
    <property type="protein sequence ID" value="THU70589.1"/>
    <property type="molecule type" value="Genomic_DNA"/>
</dbReference>
<evidence type="ECO:0000259" key="3">
    <source>
        <dbReference type="SMART" id="SM01010"/>
    </source>
</evidence>
<accession>A0A4S8K6Q8</accession>
<comment type="caution">
    <text evidence="4">The sequence shown here is derived from an EMBL/GenBank/DDBJ whole genome shotgun (WGS) entry which is preliminary data.</text>
</comment>
<gene>
    <name evidence="4" type="ORF">C4D60_Mb08t26590</name>
</gene>
<reference evidence="4 5" key="1">
    <citation type="journal article" date="2019" name="Nat. Plants">
        <title>Genome sequencing of Musa balbisiana reveals subgenome evolution and function divergence in polyploid bananas.</title>
        <authorList>
            <person name="Yao X."/>
        </authorList>
    </citation>
    <scope>NUCLEOTIDE SEQUENCE [LARGE SCALE GENOMIC DNA]</scope>
    <source>
        <strain evidence="5">cv. DH-PKW</strain>
        <tissue evidence="4">Leaves</tissue>
    </source>
</reference>
<name>A0A4S8K6Q8_MUSBA</name>
<feature type="region of interest" description="Disordered" evidence="2">
    <location>
        <begin position="1"/>
        <end position="43"/>
    </location>
</feature>
<dbReference type="Gene3D" id="2.60.40.10">
    <property type="entry name" value="Immunoglobulins"/>
    <property type="match status" value="1"/>
</dbReference>
<comment type="similarity">
    <text evidence="1">Belongs to the 5'-AMP-activated protein kinase beta subunit family.</text>
</comment>
<feature type="compositionally biased region" description="Gly residues" evidence="2">
    <location>
        <begin position="9"/>
        <end position="18"/>
    </location>
</feature>
<dbReference type="SUPFAM" id="SSF81296">
    <property type="entry name" value="E set domains"/>
    <property type="match status" value="1"/>
</dbReference>
<dbReference type="CDD" id="cd02859">
    <property type="entry name" value="E_set_AMPKbeta_like_N"/>
    <property type="match status" value="1"/>
</dbReference>
<dbReference type="InterPro" id="IPR032640">
    <property type="entry name" value="AMPK1_CBM"/>
</dbReference>
<dbReference type="InterPro" id="IPR006828">
    <property type="entry name" value="ASC_dom"/>
</dbReference>
<dbReference type="InterPro" id="IPR043554">
    <property type="entry name" value="KINB"/>
</dbReference>
<protein>
    <recommendedName>
        <fullName evidence="3">Association with the SNF1 complex (ASC) domain-containing protein</fullName>
    </recommendedName>
</protein>
<dbReference type="InterPro" id="IPR037256">
    <property type="entry name" value="ASC_dom_sf"/>
</dbReference>
<dbReference type="Gene3D" id="6.20.250.60">
    <property type="match status" value="1"/>
</dbReference>
<keyword evidence="5" id="KW-1185">Reference proteome</keyword>
<evidence type="ECO:0000313" key="5">
    <source>
        <dbReference type="Proteomes" id="UP000317650"/>
    </source>
</evidence>
<dbReference type="Pfam" id="PF16561">
    <property type="entry name" value="AMPK1_CBM"/>
    <property type="match status" value="1"/>
</dbReference>
<organism evidence="4 5">
    <name type="scientific">Musa balbisiana</name>
    <name type="common">Banana</name>
    <dbReference type="NCBI Taxonomy" id="52838"/>
    <lineage>
        <taxon>Eukaryota</taxon>
        <taxon>Viridiplantae</taxon>
        <taxon>Streptophyta</taxon>
        <taxon>Embryophyta</taxon>
        <taxon>Tracheophyta</taxon>
        <taxon>Spermatophyta</taxon>
        <taxon>Magnoliopsida</taxon>
        <taxon>Liliopsida</taxon>
        <taxon>Zingiberales</taxon>
        <taxon>Musaceae</taxon>
        <taxon>Musa</taxon>
    </lineage>
</organism>
<dbReference type="InterPro" id="IPR014756">
    <property type="entry name" value="Ig_E-set"/>
</dbReference>
<dbReference type="PANTHER" id="PTHR46316:SF2">
    <property type="entry name" value="SNF1-RELATED PROTEIN KINASE REGULATORY SUBUNIT BETA-2"/>
    <property type="match status" value="1"/>
</dbReference>
<dbReference type="STRING" id="52838.A0A4S8K6Q8"/>
<dbReference type="SMART" id="SM01010">
    <property type="entry name" value="AMPKBI"/>
    <property type="match status" value="1"/>
</dbReference>
<evidence type="ECO:0000256" key="1">
    <source>
        <dbReference type="ARBA" id="ARBA00010926"/>
    </source>
</evidence>
<evidence type="ECO:0000313" key="4">
    <source>
        <dbReference type="EMBL" id="THU70589.1"/>
    </source>
</evidence>
<dbReference type="Pfam" id="PF04739">
    <property type="entry name" value="AMPKBI"/>
    <property type="match status" value="1"/>
</dbReference>
<feature type="domain" description="Association with the SNF1 complex (ASC)" evidence="3">
    <location>
        <begin position="181"/>
        <end position="270"/>
    </location>
</feature>
<dbReference type="GO" id="GO:0009507">
    <property type="term" value="C:chloroplast"/>
    <property type="evidence" value="ECO:0007669"/>
    <property type="project" value="UniProtKB-ARBA"/>
</dbReference>
<dbReference type="AlphaFoldDB" id="A0A4S8K6Q8"/>
<dbReference type="Proteomes" id="UP000317650">
    <property type="component" value="Chromosome 8"/>
</dbReference>
<proteinExistence type="inferred from homology"/>
<evidence type="ECO:0000256" key="2">
    <source>
        <dbReference type="SAM" id="MobiDB-lite"/>
    </source>
</evidence>
<dbReference type="InterPro" id="IPR013783">
    <property type="entry name" value="Ig-like_fold"/>
</dbReference>
<dbReference type="PANTHER" id="PTHR46316">
    <property type="entry name" value="SNF1-RELATED PROTEIN KINASE REGULATORY SUBUNIT BETA-1"/>
    <property type="match status" value="1"/>
</dbReference>